<dbReference type="Proteomes" id="UP001181355">
    <property type="component" value="Chromosome"/>
</dbReference>
<evidence type="ECO:0000313" key="5">
    <source>
        <dbReference type="EMBL" id="WMW81775.1"/>
    </source>
</evidence>
<dbReference type="SUPFAM" id="SSF56925">
    <property type="entry name" value="OMPA-like"/>
    <property type="match status" value="1"/>
</dbReference>
<dbReference type="InterPro" id="IPR011250">
    <property type="entry name" value="OMP/PagP_B-barrel"/>
</dbReference>
<feature type="domain" description="Outer membrane protein beta-barrel" evidence="4">
    <location>
        <begin position="14"/>
        <end position="206"/>
    </location>
</feature>
<comment type="subcellular location">
    <subcellularLocation>
        <location evidence="1">Cell outer membrane</location>
    </subcellularLocation>
</comment>
<evidence type="ECO:0000313" key="6">
    <source>
        <dbReference type="Proteomes" id="UP001181355"/>
    </source>
</evidence>
<accession>A0ABY9RNB2</accession>
<sequence length="206" mass="21458">MLNLKRTLTSGLSLIASVSALALSGSAFAGDTSIGGAWAVRTNSDLGCVANAPCERASKTSGKIYGDYSLSVTPYNGFSITQSVEGMLYQVGASKASFNTGSGVKSGNGKSNGAGIFYKVDLGTDDFGVTAKLGTSYAHGSVDFIGGGSESEKAWFMPAGGIGFRVNLNKNWALTADWDRLPVKYSNTSNSKSKNDMYSLGVAYKF</sequence>
<name>A0ABY9RNB2_9BURK</name>
<dbReference type="Pfam" id="PF13505">
    <property type="entry name" value="OMP_b-brl"/>
    <property type="match status" value="1"/>
</dbReference>
<protein>
    <submittedName>
        <fullName evidence="5">Outer membrane beta-barrel protein</fullName>
    </submittedName>
</protein>
<evidence type="ECO:0000256" key="3">
    <source>
        <dbReference type="SAM" id="SignalP"/>
    </source>
</evidence>
<dbReference type="EMBL" id="CP133720">
    <property type="protein sequence ID" value="WMW81775.1"/>
    <property type="molecule type" value="Genomic_DNA"/>
</dbReference>
<evidence type="ECO:0000256" key="2">
    <source>
        <dbReference type="ARBA" id="ARBA00022729"/>
    </source>
</evidence>
<dbReference type="RefSeq" id="WP_309483253.1">
    <property type="nucleotide sequence ID" value="NZ_CP133720.1"/>
</dbReference>
<dbReference type="Gene3D" id="2.40.160.20">
    <property type="match status" value="1"/>
</dbReference>
<keyword evidence="2 3" id="KW-0732">Signal</keyword>
<keyword evidence="6" id="KW-1185">Reference proteome</keyword>
<proteinExistence type="predicted"/>
<evidence type="ECO:0000256" key="1">
    <source>
        <dbReference type="ARBA" id="ARBA00004442"/>
    </source>
</evidence>
<gene>
    <name evidence="5" type="ORF">RF679_05705</name>
</gene>
<feature type="chain" id="PRO_5046448621" evidence="3">
    <location>
        <begin position="30"/>
        <end position="206"/>
    </location>
</feature>
<evidence type="ECO:0000259" key="4">
    <source>
        <dbReference type="Pfam" id="PF13505"/>
    </source>
</evidence>
<feature type="signal peptide" evidence="3">
    <location>
        <begin position="1"/>
        <end position="29"/>
    </location>
</feature>
<dbReference type="InterPro" id="IPR027385">
    <property type="entry name" value="Beta-barrel_OMP"/>
</dbReference>
<organism evidence="5 6">
    <name type="scientific">Undibacterium cyanobacteriorum</name>
    <dbReference type="NCBI Taxonomy" id="3073561"/>
    <lineage>
        <taxon>Bacteria</taxon>
        <taxon>Pseudomonadati</taxon>
        <taxon>Pseudomonadota</taxon>
        <taxon>Betaproteobacteria</taxon>
        <taxon>Burkholderiales</taxon>
        <taxon>Oxalobacteraceae</taxon>
        <taxon>Undibacterium</taxon>
    </lineage>
</organism>
<reference evidence="5" key="1">
    <citation type="submission" date="2023-09" db="EMBL/GenBank/DDBJ databases">
        <title>Undibacterium sp. 20NA77.5 isolated from freshwater.</title>
        <authorList>
            <person name="Le V."/>
            <person name="Ko S.-R."/>
            <person name="Ahn C.-Y."/>
            <person name="Oh H.-M."/>
        </authorList>
    </citation>
    <scope>NUCLEOTIDE SEQUENCE</scope>
    <source>
        <strain evidence="5">20NA77.5</strain>
    </source>
</reference>